<dbReference type="PANTHER" id="PTHR43790:SF8">
    <property type="entry name" value="SUGAR ABC TRANSPORTER ATP-BINDING PROTEIN"/>
    <property type="match status" value="1"/>
</dbReference>
<proteinExistence type="inferred from homology"/>
<evidence type="ECO:0000256" key="2">
    <source>
        <dbReference type="ARBA" id="ARBA00022741"/>
    </source>
</evidence>
<feature type="domain" description="ABC transporter" evidence="4">
    <location>
        <begin position="255"/>
        <end position="493"/>
    </location>
</feature>
<dbReference type="Gene3D" id="3.40.50.300">
    <property type="entry name" value="P-loop containing nucleotide triphosphate hydrolases"/>
    <property type="match status" value="2"/>
</dbReference>
<dbReference type="GO" id="GO:0016887">
    <property type="term" value="F:ATP hydrolysis activity"/>
    <property type="evidence" value="ECO:0007669"/>
    <property type="project" value="InterPro"/>
</dbReference>
<evidence type="ECO:0000256" key="3">
    <source>
        <dbReference type="ARBA" id="ARBA00022840"/>
    </source>
</evidence>
<organism evidence="5 6">
    <name type="scientific">Mesorhizobium plurifarium</name>
    <dbReference type="NCBI Taxonomy" id="69974"/>
    <lineage>
        <taxon>Bacteria</taxon>
        <taxon>Pseudomonadati</taxon>
        <taxon>Pseudomonadota</taxon>
        <taxon>Alphaproteobacteria</taxon>
        <taxon>Hyphomicrobiales</taxon>
        <taxon>Phyllobacteriaceae</taxon>
        <taxon>Mesorhizobium</taxon>
    </lineage>
</organism>
<dbReference type="SMART" id="SM00382">
    <property type="entry name" value="AAA"/>
    <property type="match status" value="2"/>
</dbReference>
<dbReference type="PANTHER" id="PTHR43790">
    <property type="entry name" value="CARBOHYDRATE TRANSPORT ATP-BINDING PROTEIN MG119-RELATED"/>
    <property type="match status" value="1"/>
</dbReference>
<dbReference type="CDD" id="cd03216">
    <property type="entry name" value="ABC_Carb_Monos_I"/>
    <property type="match status" value="1"/>
</dbReference>
<evidence type="ECO:0000313" key="5">
    <source>
        <dbReference type="EMBL" id="CDX60334.1"/>
    </source>
</evidence>
<dbReference type="EMBL" id="CCND01000023">
    <property type="protein sequence ID" value="CDX60334.1"/>
    <property type="molecule type" value="Genomic_DNA"/>
</dbReference>
<accession>A0A0K2W3M7</accession>
<dbReference type="InterPro" id="IPR027417">
    <property type="entry name" value="P-loop_NTPase"/>
</dbReference>
<evidence type="ECO:0000256" key="1">
    <source>
        <dbReference type="ARBA" id="ARBA00005417"/>
    </source>
</evidence>
<dbReference type="PROSITE" id="PS00211">
    <property type="entry name" value="ABC_TRANSPORTER_1"/>
    <property type="match status" value="1"/>
</dbReference>
<keyword evidence="3" id="KW-0067">ATP-binding</keyword>
<dbReference type="Pfam" id="PF00005">
    <property type="entry name" value="ABC_tran"/>
    <property type="match status" value="2"/>
</dbReference>
<comment type="similarity">
    <text evidence="1">Belongs to the ABC transporter superfamily.</text>
</comment>
<reference evidence="6" key="1">
    <citation type="submission" date="2014-08" db="EMBL/GenBank/DDBJ databases">
        <authorList>
            <person name="Edwards T."/>
        </authorList>
    </citation>
    <scope>NUCLEOTIDE SEQUENCE [LARGE SCALE GENOMIC DNA]</scope>
</reference>
<dbReference type="AlphaFoldDB" id="A0A0K2W3M7"/>
<evidence type="ECO:0000313" key="6">
    <source>
        <dbReference type="Proteomes" id="UP000182888"/>
    </source>
</evidence>
<dbReference type="Proteomes" id="UP000182888">
    <property type="component" value="Unassembled WGS sequence"/>
</dbReference>
<dbReference type="InterPro" id="IPR017871">
    <property type="entry name" value="ABC_transporter-like_CS"/>
</dbReference>
<dbReference type="SUPFAM" id="SSF52540">
    <property type="entry name" value="P-loop containing nucleoside triphosphate hydrolases"/>
    <property type="match status" value="2"/>
</dbReference>
<dbReference type="InterPro" id="IPR050107">
    <property type="entry name" value="ABC_carbohydrate_import_ATPase"/>
</dbReference>
<name>A0A0K2W3M7_MESPL</name>
<protein>
    <submittedName>
        <fullName evidence="5">ABC transporter nucleotide binding/ATPase protein (Sugar)</fullName>
    </submittedName>
</protein>
<dbReference type="GO" id="GO:0005524">
    <property type="term" value="F:ATP binding"/>
    <property type="evidence" value="ECO:0007669"/>
    <property type="project" value="UniProtKB-KW"/>
</dbReference>
<dbReference type="InterPro" id="IPR003593">
    <property type="entry name" value="AAA+_ATPase"/>
</dbReference>
<sequence length="505" mass="54214">MSRLDGDGRQGIGIRGLTKRYGSTIALNGVDLDLRPGEVLGIAGPNGAGKSTLIRIIAGEERPDGGELTFDGLPWSPFVDWQSVAVVHQEPQLFPNLTVAENMMVGREGAGRSRPKLGDADAKVMAALGIGHLGNTLLSDCSLATQQRTEIARAVARSSRVFLFDEPNSALTADESNELFREMHKIAAEGRIVLLVTHRLQDLVAHCRRVAIVRDGCVRAMLEGEALTEEGIARQMVVDSGAVHGQAAGRPAAQAGAQPIFSVRNWTHGKAFRNISLDGSPQEIIALVGVEGSGSRELIRSFAGLERCTGTITIANESGEHAIGAMSAYVPATRQLSLYSNFSVGENLLVRLGPPEIAGAGLMLKTRRMKETAEVAVKRFLVKTRTTTQAIRSLSGGNQQKVAIAQALLCGPKLLLLEEPTRGVDIHSKAEIYRLLRDYADRGNLVIILCTEALEVYEAADRVHVIANGRVSPGLAVADYDHVEQLATDITRLEYESRAAMPKAG</sequence>
<gene>
    <name evidence="5" type="ORF">MPL1032_30194</name>
</gene>
<keyword evidence="2" id="KW-0547">Nucleotide-binding</keyword>
<feature type="domain" description="ABC transporter" evidence="4">
    <location>
        <begin position="12"/>
        <end position="240"/>
    </location>
</feature>
<evidence type="ECO:0000259" key="4">
    <source>
        <dbReference type="PROSITE" id="PS50893"/>
    </source>
</evidence>
<dbReference type="InterPro" id="IPR003439">
    <property type="entry name" value="ABC_transporter-like_ATP-bd"/>
</dbReference>
<dbReference type="PROSITE" id="PS50893">
    <property type="entry name" value="ABC_TRANSPORTER_2"/>
    <property type="match status" value="2"/>
</dbReference>